<accession>A0ABV6YLA3</accession>
<dbReference type="PANTHER" id="PTHR12110">
    <property type="entry name" value="HYDROXYPYRUVATE ISOMERASE"/>
    <property type="match status" value="1"/>
</dbReference>
<dbReference type="InterPro" id="IPR036237">
    <property type="entry name" value="Xyl_isomerase-like_sf"/>
</dbReference>
<dbReference type="InterPro" id="IPR013022">
    <property type="entry name" value="Xyl_isomerase-like_TIM-brl"/>
</dbReference>
<evidence type="ECO:0000259" key="2">
    <source>
        <dbReference type="Pfam" id="PF01261"/>
    </source>
</evidence>
<keyword evidence="3" id="KW-0413">Isomerase</keyword>
<gene>
    <name evidence="3" type="ORF">ACFL6M_05855</name>
</gene>
<evidence type="ECO:0000313" key="3">
    <source>
        <dbReference type="EMBL" id="MFC1573107.1"/>
    </source>
</evidence>
<dbReference type="Pfam" id="PF01261">
    <property type="entry name" value="AP_endonuc_2"/>
    <property type="match status" value="1"/>
</dbReference>
<organism evidence="3 4">
    <name type="scientific">Eiseniibacteriota bacterium</name>
    <dbReference type="NCBI Taxonomy" id="2212470"/>
    <lineage>
        <taxon>Bacteria</taxon>
        <taxon>Candidatus Eiseniibacteriota</taxon>
    </lineage>
</organism>
<protein>
    <submittedName>
        <fullName evidence="3">Sugar phosphate isomerase/epimerase family protein</fullName>
    </submittedName>
</protein>
<feature type="domain" description="Xylose isomerase-like TIM barrel" evidence="2">
    <location>
        <begin position="123"/>
        <end position="307"/>
    </location>
</feature>
<proteinExistence type="predicted"/>
<feature type="compositionally biased region" description="Low complexity" evidence="1">
    <location>
        <begin position="25"/>
        <end position="37"/>
    </location>
</feature>
<feature type="compositionally biased region" description="Basic and acidic residues" evidence="1">
    <location>
        <begin position="1"/>
        <end position="23"/>
    </location>
</feature>
<sequence>MDRDQAVERMLQDEDSPAQREAEANAEASAVGEAAPQPDEDAAQDQEGSTAGAVEADPGEDDVVVTEGEDSEVQEGHTLVFPVSYPVPLALLRERIPFLIDHGLNVEVNLADTTYNGEVSIRELERLAIELRRNKIRVIAQLPHHDLKLASHDKTILQHSMDALQEGLEIGKILGARIAIFQSGFSNHVRPDQNDWWVEKCIVGLEDLVSRAQDEEVIVALKNTWESDEQVIARLYEAVDSPWFRFCCDVGHAACFSQFAPEEWIIQFRERIANLDFHDNDGMQDQHQACGEGVVGFDVVSETVHQELTEPVNITLAVSEGDLLPSIEHLEECGFTLERSQT</sequence>
<comment type="caution">
    <text evidence="3">The sequence shown here is derived from an EMBL/GenBank/DDBJ whole genome shotgun (WGS) entry which is preliminary data.</text>
</comment>
<dbReference type="EMBL" id="JBHPKH010000076">
    <property type="protein sequence ID" value="MFC1573107.1"/>
    <property type="molecule type" value="Genomic_DNA"/>
</dbReference>
<dbReference type="SUPFAM" id="SSF51658">
    <property type="entry name" value="Xylose isomerase-like"/>
    <property type="match status" value="1"/>
</dbReference>
<dbReference type="InterPro" id="IPR050312">
    <property type="entry name" value="IolE/XylAMocC-like"/>
</dbReference>
<keyword evidence="4" id="KW-1185">Reference proteome</keyword>
<name>A0ABV6YLA3_UNCEI</name>
<reference evidence="3 4" key="1">
    <citation type="submission" date="2024-09" db="EMBL/GenBank/DDBJ databases">
        <authorList>
            <person name="D'Angelo T."/>
        </authorList>
    </citation>
    <scope>NUCLEOTIDE SEQUENCE [LARGE SCALE GENOMIC DNA]</scope>
    <source>
        <strain evidence="3">SAG AM-320-E07</strain>
    </source>
</reference>
<dbReference type="PANTHER" id="PTHR12110:SF21">
    <property type="entry name" value="XYLOSE ISOMERASE-LIKE TIM BARREL DOMAIN-CONTAINING PROTEIN"/>
    <property type="match status" value="1"/>
</dbReference>
<feature type="region of interest" description="Disordered" evidence="1">
    <location>
        <begin position="1"/>
        <end position="59"/>
    </location>
</feature>
<evidence type="ECO:0000256" key="1">
    <source>
        <dbReference type="SAM" id="MobiDB-lite"/>
    </source>
</evidence>
<evidence type="ECO:0000313" key="4">
    <source>
        <dbReference type="Proteomes" id="UP001593833"/>
    </source>
</evidence>
<dbReference type="GO" id="GO:0016853">
    <property type="term" value="F:isomerase activity"/>
    <property type="evidence" value="ECO:0007669"/>
    <property type="project" value="UniProtKB-KW"/>
</dbReference>
<dbReference type="Gene3D" id="3.20.20.150">
    <property type="entry name" value="Divalent-metal-dependent TIM barrel enzymes"/>
    <property type="match status" value="1"/>
</dbReference>
<dbReference type="Proteomes" id="UP001593833">
    <property type="component" value="Unassembled WGS sequence"/>
</dbReference>